<dbReference type="SMART" id="SM00278">
    <property type="entry name" value="HhH1"/>
    <property type="match status" value="2"/>
</dbReference>
<dbReference type="FunFam" id="1.10.10.650:FF:000001">
    <property type="entry name" value="S1 RNA-binding domain 1"/>
    <property type="match status" value="1"/>
</dbReference>
<dbReference type="InterPro" id="IPR012340">
    <property type="entry name" value="NA-bd_OB-fold"/>
</dbReference>
<keyword evidence="5" id="KW-1185">Reference proteome</keyword>
<name>A0A437UBJ4_9FLAO</name>
<dbReference type="Gene3D" id="1.10.150.310">
    <property type="entry name" value="Tex RuvX-like domain-like"/>
    <property type="match status" value="1"/>
</dbReference>
<dbReference type="GO" id="GO:0006281">
    <property type="term" value="P:DNA repair"/>
    <property type="evidence" value="ECO:0007669"/>
    <property type="project" value="UniProtKB-KW"/>
</dbReference>
<dbReference type="Pfam" id="PF16921">
    <property type="entry name" value="Tex_YqgF"/>
    <property type="match status" value="1"/>
</dbReference>
<dbReference type="GO" id="GO:0003677">
    <property type="term" value="F:DNA binding"/>
    <property type="evidence" value="ECO:0007669"/>
    <property type="project" value="InterPro"/>
</dbReference>
<dbReference type="PANTHER" id="PTHR10724:SF10">
    <property type="entry name" value="S1 RNA-BINDING DOMAIN-CONTAINING PROTEIN 1"/>
    <property type="match status" value="1"/>
</dbReference>
<dbReference type="Pfam" id="PF22706">
    <property type="entry name" value="Tex_central_region"/>
    <property type="match status" value="1"/>
</dbReference>
<dbReference type="PROSITE" id="PS50126">
    <property type="entry name" value="S1"/>
    <property type="match status" value="1"/>
</dbReference>
<dbReference type="GO" id="GO:0003729">
    <property type="term" value="F:mRNA binding"/>
    <property type="evidence" value="ECO:0007669"/>
    <property type="project" value="TreeGrafter"/>
</dbReference>
<dbReference type="InterPro" id="IPR050437">
    <property type="entry name" value="Ribos_protein_bS1-like"/>
</dbReference>
<dbReference type="InterPro" id="IPR037027">
    <property type="entry name" value="YqgF/RNaseH-like_dom_sf"/>
</dbReference>
<dbReference type="GO" id="GO:0005737">
    <property type="term" value="C:cytoplasm"/>
    <property type="evidence" value="ECO:0007669"/>
    <property type="project" value="UniProtKB-ARBA"/>
</dbReference>
<comment type="caution">
    <text evidence="4">The sequence shown here is derived from an EMBL/GenBank/DDBJ whole genome shotgun (WGS) entry which is preliminary data.</text>
</comment>
<dbReference type="InterPro" id="IPR018974">
    <property type="entry name" value="Tex-like_N"/>
</dbReference>
<dbReference type="SMART" id="SM00732">
    <property type="entry name" value="YqgFc"/>
    <property type="match status" value="1"/>
</dbReference>
<dbReference type="Pfam" id="PF00575">
    <property type="entry name" value="S1"/>
    <property type="match status" value="1"/>
</dbReference>
<sequence length="707" mass="79464">MTNIDFILQRVQTAAKNIQNTLELLSQDCTIPFIARYRKDTTGNLDEVVIEQIAKLNKQYDEIVKRKESVLNSITEQNALTPELKNKMEASYDLQEIEDLYLPYKKKKKTKADVAREKGLEPFAKIIMSQRNDDVDFLASKYLNDQVVNEEEALQGARDIIAEWINENIFIRKNLRRMFQRKAEVSTKVVKAKKDEEEAQKYNQYFEWAEPISKAPSHRLLAMLRAEAEGFVKLNVEIEKEEAIHFIEDNIIKGNNSTTSHIELAIKDSYKRLLEPAISNETLQEAKEKADIKAIDVFAGNLSQLLLAPPLGEKRILAIDPGFRTGCKVVCLDEKGDLLYNETIFPHAPQNETTMAMKKIKSMVNAYNIEAISIGNGTASRETEFFIKKIAFDKPVQVFVVSEAGASVYSASKIAREEFANYDVTVRGAVSIGRRLSDPLAELVKIDPKSIGVGQYQHDVDQTKLKEELDTTVVRCVNSVGININTASKSLLSYVSGIGEKMAENIVNYRSENGAFEERSQLKKVPRLGDKAFQQAAAFIRIKDGKNPLDNSAVHPESYKMVEKMAKDLGIKVAELIGNKEKIDKIKPENYISESVGILGIKDILKELVKPGLDPRKAAKVFEFDPNVKTIADVRSGMILPGIVNNITAFGCFVDIGIKESGLVHISQLKEGYVSDVNEVVKLHQHVQVKVVEVDEARKRIQLTMIL</sequence>
<dbReference type="AlphaFoldDB" id="A0A437UBJ4"/>
<dbReference type="SUPFAM" id="SSF53098">
    <property type="entry name" value="Ribonuclease H-like"/>
    <property type="match status" value="1"/>
</dbReference>
<evidence type="ECO:0000313" key="5">
    <source>
        <dbReference type="Proteomes" id="UP000288951"/>
    </source>
</evidence>
<evidence type="ECO:0000256" key="1">
    <source>
        <dbReference type="ARBA" id="ARBA00022763"/>
    </source>
</evidence>
<dbReference type="FunFam" id="1.10.150.310:FF:000001">
    <property type="entry name" value="RNA-binding transcriptional accessory protein"/>
    <property type="match status" value="1"/>
</dbReference>
<dbReference type="InterPro" id="IPR023323">
    <property type="entry name" value="Tex-like_dom_sf"/>
</dbReference>
<dbReference type="InterPro" id="IPR055179">
    <property type="entry name" value="Tex-like_central_region"/>
</dbReference>
<evidence type="ECO:0000313" key="4">
    <source>
        <dbReference type="EMBL" id="RVU90969.1"/>
    </source>
</evidence>
<dbReference type="Gene3D" id="1.10.3500.10">
    <property type="entry name" value="Tex N-terminal region-like"/>
    <property type="match status" value="1"/>
</dbReference>
<evidence type="ECO:0000256" key="2">
    <source>
        <dbReference type="ARBA" id="ARBA00023204"/>
    </source>
</evidence>
<dbReference type="Gene3D" id="1.10.10.650">
    <property type="entry name" value="RuvA domain 2-like"/>
    <property type="match status" value="1"/>
</dbReference>
<accession>A0A437UBJ4</accession>
<dbReference type="OrthoDB" id="9804714at2"/>
<dbReference type="FunFam" id="2.40.50.140:FF:000051">
    <property type="entry name" value="RNA-binding transcriptional accessory protein"/>
    <property type="match status" value="1"/>
</dbReference>
<dbReference type="InterPro" id="IPR041692">
    <property type="entry name" value="HHH_9"/>
</dbReference>
<dbReference type="InterPro" id="IPR003029">
    <property type="entry name" value="S1_domain"/>
</dbReference>
<dbReference type="FunFam" id="3.30.420.140:FF:000001">
    <property type="entry name" value="RNA-binding transcriptional accessory protein"/>
    <property type="match status" value="1"/>
</dbReference>
<protein>
    <submittedName>
        <fullName evidence="4">RNA-binding transcriptional accessory protein</fullName>
    </submittedName>
</protein>
<feature type="domain" description="S1 motif" evidence="3">
    <location>
        <begin position="637"/>
        <end position="706"/>
    </location>
</feature>
<dbReference type="RefSeq" id="WP_127823391.1">
    <property type="nucleotide sequence ID" value="NZ_RQSM01000003.1"/>
</dbReference>
<dbReference type="Pfam" id="PF09371">
    <property type="entry name" value="Tex_N"/>
    <property type="match status" value="1"/>
</dbReference>
<dbReference type="GO" id="GO:0003735">
    <property type="term" value="F:structural constituent of ribosome"/>
    <property type="evidence" value="ECO:0007669"/>
    <property type="project" value="TreeGrafter"/>
</dbReference>
<dbReference type="Gene3D" id="2.40.50.140">
    <property type="entry name" value="Nucleic acid-binding proteins"/>
    <property type="match status" value="1"/>
</dbReference>
<dbReference type="Gene3D" id="3.30.420.140">
    <property type="entry name" value="YqgF/RNase H-like domain"/>
    <property type="match status" value="1"/>
</dbReference>
<dbReference type="SUPFAM" id="SSF47781">
    <property type="entry name" value="RuvA domain 2-like"/>
    <property type="match status" value="2"/>
</dbReference>
<reference evidence="4" key="1">
    <citation type="submission" date="2018-12" db="EMBL/GenBank/DDBJ databases">
        <title>Draft genome sequence of Flaovobacterium columnare ARS1 isolated from channel catfish in Alabama.</title>
        <authorList>
            <person name="Cai W."/>
            <person name="Arias C."/>
        </authorList>
    </citation>
    <scope>NUCLEOTIDE SEQUENCE [LARGE SCALE GENOMIC DNA]</scope>
    <source>
        <strain evidence="4">ARS1</strain>
    </source>
</reference>
<dbReference type="CDD" id="cd05685">
    <property type="entry name" value="S1_Tex"/>
    <property type="match status" value="1"/>
</dbReference>
<dbReference type="GO" id="GO:0006412">
    <property type="term" value="P:translation"/>
    <property type="evidence" value="ECO:0007669"/>
    <property type="project" value="TreeGrafter"/>
</dbReference>
<dbReference type="InterPro" id="IPR010994">
    <property type="entry name" value="RuvA_2-like"/>
</dbReference>
<keyword evidence="2" id="KW-0234">DNA repair</keyword>
<dbReference type="SMART" id="SM00316">
    <property type="entry name" value="S1"/>
    <property type="match status" value="1"/>
</dbReference>
<dbReference type="Pfam" id="PF17674">
    <property type="entry name" value="HHH_9"/>
    <property type="match status" value="1"/>
</dbReference>
<dbReference type="InterPro" id="IPR023319">
    <property type="entry name" value="Tex-like_HTH_dom_sf"/>
</dbReference>
<dbReference type="InterPro" id="IPR012337">
    <property type="entry name" value="RNaseH-like_sf"/>
</dbReference>
<dbReference type="SUPFAM" id="SSF50249">
    <property type="entry name" value="Nucleic acid-binding proteins"/>
    <property type="match status" value="1"/>
</dbReference>
<dbReference type="SUPFAM" id="SSF158832">
    <property type="entry name" value="Tex N-terminal region-like"/>
    <property type="match status" value="1"/>
</dbReference>
<dbReference type="InterPro" id="IPR003583">
    <property type="entry name" value="Hlx-hairpin-Hlx_DNA-bd_motif"/>
</dbReference>
<keyword evidence="1" id="KW-0227">DNA damage</keyword>
<dbReference type="InterPro" id="IPR044146">
    <property type="entry name" value="S1_Tex"/>
</dbReference>
<dbReference type="EMBL" id="RQSM01000003">
    <property type="protein sequence ID" value="RVU90969.1"/>
    <property type="molecule type" value="Genomic_DNA"/>
</dbReference>
<dbReference type="PANTHER" id="PTHR10724">
    <property type="entry name" value="30S RIBOSOMAL PROTEIN S1"/>
    <property type="match status" value="1"/>
</dbReference>
<dbReference type="Pfam" id="PF12836">
    <property type="entry name" value="HHH_3"/>
    <property type="match status" value="1"/>
</dbReference>
<organism evidence="4 5">
    <name type="scientific">Flavobacterium columnare</name>
    <dbReference type="NCBI Taxonomy" id="996"/>
    <lineage>
        <taxon>Bacteria</taxon>
        <taxon>Pseudomonadati</taxon>
        <taxon>Bacteroidota</taxon>
        <taxon>Flavobacteriia</taxon>
        <taxon>Flavobacteriales</taxon>
        <taxon>Flavobacteriaceae</taxon>
        <taxon>Flavobacterium</taxon>
    </lineage>
</organism>
<proteinExistence type="predicted"/>
<dbReference type="Proteomes" id="UP000288951">
    <property type="component" value="Unassembled WGS sequence"/>
</dbReference>
<gene>
    <name evidence="4" type="ORF">EH230_08700</name>
</gene>
<dbReference type="InterPro" id="IPR006641">
    <property type="entry name" value="YqgF/RNaseH-like_dom"/>
</dbReference>
<evidence type="ECO:0000259" key="3">
    <source>
        <dbReference type="PROSITE" id="PS50126"/>
    </source>
</evidence>
<dbReference type="InterPro" id="IPR032639">
    <property type="entry name" value="Tex_YqgF"/>
</dbReference>